<feature type="compositionally biased region" description="Basic and acidic residues" evidence="1">
    <location>
        <begin position="23"/>
        <end position="34"/>
    </location>
</feature>
<organism evidence="2 3">
    <name type="scientific">Oryza sativa subsp. japonica</name>
    <name type="common">Rice</name>
    <dbReference type="NCBI Taxonomy" id="39947"/>
    <lineage>
        <taxon>Eukaryota</taxon>
        <taxon>Viridiplantae</taxon>
        <taxon>Streptophyta</taxon>
        <taxon>Embryophyta</taxon>
        <taxon>Tracheophyta</taxon>
        <taxon>Spermatophyta</taxon>
        <taxon>Magnoliopsida</taxon>
        <taxon>Liliopsida</taxon>
        <taxon>Poales</taxon>
        <taxon>Poaceae</taxon>
        <taxon>BOP clade</taxon>
        <taxon>Oryzoideae</taxon>
        <taxon>Oryzeae</taxon>
        <taxon>Oryzinae</taxon>
        <taxon>Oryza</taxon>
        <taxon>Oryza sativa</taxon>
    </lineage>
</organism>
<proteinExistence type="predicted"/>
<name>Q7F646_ORYSJ</name>
<dbReference type="Proteomes" id="UP000000763">
    <property type="component" value="Chromosome 1"/>
</dbReference>
<feature type="compositionally biased region" description="Gly residues" evidence="1">
    <location>
        <begin position="37"/>
        <end position="57"/>
    </location>
</feature>
<gene>
    <name evidence="2" type="ORF">P0504D03.12</name>
</gene>
<feature type="region of interest" description="Disordered" evidence="1">
    <location>
        <begin position="1"/>
        <end position="73"/>
    </location>
</feature>
<protein>
    <submittedName>
        <fullName evidence="2">Uncharacterized protein</fullName>
    </submittedName>
</protein>
<evidence type="ECO:0000313" key="3">
    <source>
        <dbReference type="Proteomes" id="UP000000763"/>
    </source>
</evidence>
<dbReference type="EMBL" id="AP002970">
    <property type="protein sequence ID" value="BAB32962.1"/>
    <property type="molecule type" value="Genomic_DNA"/>
</dbReference>
<reference evidence="3" key="2">
    <citation type="journal article" date="2008" name="Nucleic Acids Res.">
        <title>The rice annotation project database (RAP-DB): 2008 update.</title>
        <authorList>
            <consortium name="The rice annotation project (RAP)"/>
        </authorList>
    </citation>
    <scope>GENOME REANNOTATION</scope>
    <source>
        <strain evidence="3">cv. Nipponbare</strain>
    </source>
</reference>
<accession>Q7F646</accession>
<dbReference type="AlphaFoldDB" id="Q7F646"/>
<evidence type="ECO:0000313" key="2">
    <source>
        <dbReference type="EMBL" id="BAB32962.1"/>
    </source>
</evidence>
<reference evidence="3" key="1">
    <citation type="journal article" date="2005" name="Nature">
        <title>The map-based sequence of the rice genome.</title>
        <authorList>
            <consortium name="International rice genome sequencing project (IRGSP)"/>
            <person name="Matsumoto T."/>
            <person name="Wu J."/>
            <person name="Kanamori H."/>
            <person name="Katayose Y."/>
            <person name="Fujisawa M."/>
            <person name="Namiki N."/>
            <person name="Mizuno H."/>
            <person name="Yamamoto K."/>
            <person name="Antonio B.A."/>
            <person name="Baba T."/>
            <person name="Sakata K."/>
            <person name="Nagamura Y."/>
            <person name="Aoki H."/>
            <person name="Arikawa K."/>
            <person name="Arita K."/>
            <person name="Bito T."/>
            <person name="Chiden Y."/>
            <person name="Fujitsuka N."/>
            <person name="Fukunaka R."/>
            <person name="Hamada M."/>
            <person name="Harada C."/>
            <person name="Hayashi A."/>
            <person name="Hijishita S."/>
            <person name="Honda M."/>
            <person name="Hosokawa S."/>
            <person name="Ichikawa Y."/>
            <person name="Idonuma A."/>
            <person name="Iijima M."/>
            <person name="Ikeda M."/>
            <person name="Ikeno M."/>
            <person name="Ito K."/>
            <person name="Ito S."/>
            <person name="Ito T."/>
            <person name="Ito Y."/>
            <person name="Ito Y."/>
            <person name="Iwabuchi A."/>
            <person name="Kamiya K."/>
            <person name="Karasawa W."/>
            <person name="Kurita K."/>
            <person name="Katagiri S."/>
            <person name="Kikuta A."/>
            <person name="Kobayashi H."/>
            <person name="Kobayashi N."/>
            <person name="Machita K."/>
            <person name="Maehara T."/>
            <person name="Masukawa M."/>
            <person name="Mizubayashi T."/>
            <person name="Mukai Y."/>
            <person name="Nagasaki H."/>
            <person name="Nagata Y."/>
            <person name="Naito S."/>
            <person name="Nakashima M."/>
            <person name="Nakama Y."/>
            <person name="Nakamichi Y."/>
            <person name="Nakamura M."/>
            <person name="Meguro A."/>
            <person name="Negishi M."/>
            <person name="Ohta I."/>
            <person name="Ohta T."/>
            <person name="Okamoto M."/>
            <person name="Ono N."/>
            <person name="Saji S."/>
            <person name="Sakaguchi M."/>
            <person name="Sakai K."/>
            <person name="Shibata M."/>
            <person name="Shimokawa T."/>
            <person name="Song J."/>
            <person name="Takazaki Y."/>
            <person name="Terasawa K."/>
            <person name="Tsugane M."/>
            <person name="Tsuji K."/>
            <person name="Ueda S."/>
            <person name="Waki K."/>
            <person name="Yamagata H."/>
            <person name="Yamamoto M."/>
            <person name="Yamamoto S."/>
            <person name="Yamane H."/>
            <person name="Yoshiki S."/>
            <person name="Yoshihara R."/>
            <person name="Yukawa K."/>
            <person name="Zhong H."/>
            <person name="Yano M."/>
            <person name="Yuan Q."/>
            <person name="Ouyang S."/>
            <person name="Liu J."/>
            <person name="Jones K.M."/>
            <person name="Gansberger K."/>
            <person name="Moffat K."/>
            <person name="Hill J."/>
            <person name="Bera J."/>
            <person name="Fadrosh D."/>
            <person name="Jin S."/>
            <person name="Johri S."/>
            <person name="Kim M."/>
            <person name="Overton L."/>
            <person name="Reardon M."/>
            <person name="Tsitrin T."/>
            <person name="Vuong H."/>
            <person name="Weaver B."/>
            <person name="Ciecko A."/>
            <person name="Tallon L."/>
            <person name="Jackson J."/>
            <person name="Pai G."/>
            <person name="Aken S.V."/>
            <person name="Utterback T."/>
            <person name="Reidmuller S."/>
            <person name="Feldblyum T."/>
            <person name="Hsiao J."/>
            <person name="Zismann V."/>
            <person name="Iobst S."/>
            <person name="de Vazeille A.R."/>
            <person name="Buell C.R."/>
            <person name="Ying K."/>
            <person name="Li Y."/>
            <person name="Lu T."/>
            <person name="Huang Y."/>
            <person name="Zhao Q."/>
            <person name="Feng Q."/>
            <person name="Zhang L."/>
            <person name="Zhu J."/>
            <person name="Weng Q."/>
            <person name="Mu J."/>
            <person name="Lu Y."/>
            <person name="Fan D."/>
            <person name="Liu Y."/>
            <person name="Guan J."/>
            <person name="Zhang Y."/>
            <person name="Yu S."/>
            <person name="Liu X."/>
            <person name="Zhang Y."/>
            <person name="Hong G."/>
            <person name="Han B."/>
            <person name="Choisne N."/>
            <person name="Demange N."/>
            <person name="Orjeda G."/>
            <person name="Samain S."/>
            <person name="Cattolico L."/>
            <person name="Pelletier E."/>
            <person name="Couloux A."/>
            <person name="Segurens B."/>
            <person name="Wincker P."/>
            <person name="D'Hont A."/>
            <person name="Scarpelli C."/>
            <person name="Weissenbach J."/>
            <person name="Salanoubat M."/>
            <person name="Quetier F."/>
            <person name="Yu Y."/>
            <person name="Kim H.R."/>
            <person name="Rambo T."/>
            <person name="Currie J."/>
            <person name="Collura K."/>
            <person name="Luo M."/>
            <person name="Yang T."/>
            <person name="Ammiraju J.S.S."/>
            <person name="Engler F."/>
            <person name="Soderlund C."/>
            <person name="Wing R.A."/>
            <person name="Palmer L.E."/>
            <person name="de la Bastide M."/>
            <person name="Spiegel L."/>
            <person name="Nascimento L."/>
            <person name="Zutavern T."/>
            <person name="O'Shaughnessy A."/>
            <person name="Dike S."/>
            <person name="Dedhia N."/>
            <person name="Preston R."/>
            <person name="Balija V."/>
            <person name="McCombie W.R."/>
            <person name="Chow T."/>
            <person name="Chen H."/>
            <person name="Chung M."/>
            <person name="Chen C."/>
            <person name="Shaw J."/>
            <person name="Wu H."/>
            <person name="Hsiao K."/>
            <person name="Chao Y."/>
            <person name="Chu M."/>
            <person name="Cheng C."/>
            <person name="Hour A."/>
            <person name="Lee P."/>
            <person name="Lin S."/>
            <person name="Lin Y."/>
            <person name="Liou J."/>
            <person name="Liu S."/>
            <person name="Hsing Y."/>
            <person name="Raghuvanshi S."/>
            <person name="Mohanty A."/>
            <person name="Bharti A.K."/>
            <person name="Gaur A."/>
            <person name="Gupta V."/>
            <person name="Kumar D."/>
            <person name="Ravi V."/>
            <person name="Vij S."/>
            <person name="Kapur A."/>
            <person name="Khurana P."/>
            <person name="Khurana P."/>
            <person name="Khurana J.P."/>
            <person name="Tyagi A.K."/>
            <person name="Gaikwad K."/>
            <person name="Singh A."/>
            <person name="Dalal V."/>
            <person name="Srivastava S."/>
            <person name="Dixit A."/>
            <person name="Pal A.K."/>
            <person name="Ghazi I.A."/>
            <person name="Yadav M."/>
            <person name="Pandit A."/>
            <person name="Bhargava A."/>
            <person name="Sureshbabu K."/>
            <person name="Batra K."/>
            <person name="Sharma T.R."/>
            <person name="Mohapatra T."/>
            <person name="Singh N.K."/>
            <person name="Messing J."/>
            <person name="Nelson A.B."/>
            <person name="Fuks G."/>
            <person name="Kavchok S."/>
            <person name="Keizer G."/>
            <person name="Linton E."/>
            <person name="Llaca V."/>
            <person name="Song R."/>
            <person name="Tanyolac B."/>
            <person name="Young S."/>
            <person name="Ho-Il K."/>
            <person name="Hahn J.H."/>
            <person name="Sangsakoo G."/>
            <person name="Vanavichit A."/>
            <person name="de Mattos Luiz.A.T."/>
            <person name="Zimmer P.D."/>
            <person name="Malone G."/>
            <person name="Dellagostin O."/>
            <person name="de Oliveira A.C."/>
            <person name="Bevan M."/>
            <person name="Bancroft I."/>
            <person name="Minx P."/>
            <person name="Cordum H."/>
            <person name="Wilson R."/>
            <person name="Cheng Z."/>
            <person name="Jin W."/>
            <person name="Jiang J."/>
            <person name="Leong S.A."/>
            <person name="Iwama H."/>
            <person name="Gojobori T."/>
            <person name="Itoh T."/>
            <person name="Niimura Y."/>
            <person name="Fujii Y."/>
            <person name="Habara T."/>
            <person name="Sakai H."/>
            <person name="Sato Y."/>
            <person name="Wilson G."/>
            <person name="Kumar K."/>
            <person name="McCouch S."/>
            <person name="Juretic N."/>
            <person name="Hoen D."/>
            <person name="Wright S."/>
            <person name="Bruskiewich R."/>
            <person name="Bureau T."/>
            <person name="Miyao A."/>
            <person name="Hirochika H."/>
            <person name="Nishikawa T."/>
            <person name="Kadowaki K."/>
            <person name="Sugiura M."/>
            <person name="Burr B."/>
            <person name="Sasaki T."/>
        </authorList>
    </citation>
    <scope>NUCLEOTIDE SEQUENCE [LARGE SCALE GENOMIC DNA]</scope>
    <source>
        <strain evidence="3">cv. Nipponbare</strain>
    </source>
</reference>
<evidence type="ECO:0000256" key="1">
    <source>
        <dbReference type="SAM" id="MobiDB-lite"/>
    </source>
</evidence>
<sequence>MERERQRGPDVLLLVEMGTEGEGSVRPERVKADGEGDSAGAGGGGRGEGGGGEGVGGRGRRRGGRCRGGEESKLLSRAWIRPEEKMRG</sequence>